<evidence type="ECO:0000256" key="6">
    <source>
        <dbReference type="SAM" id="Phobius"/>
    </source>
</evidence>
<dbReference type="InterPro" id="IPR024923">
    <property type="entry name" value="PG_synth_SpoVB"/>
</dbReference>
<dbReference type="Proteomes" id="UP000602076">
    <property type="component" value="Unassembled WGS sequence"/>
</dbReference>
<comment type="caution">
    <text evidence="7">The sequence shown here is derived from an EMBL/GenBank/DDBJ whole genome shotgun (WGS) entry which is preliminary data.</text>
</comment>
<dbReference type="GO" id="GO:0005886">
    <property type="term" value="C:plasma membrane"/>
    <property type="evidence" value="ECO:0007669"/>
    <property type="project" value="UniProtKB-SubCell"/>
</dbReference>
<dbReference type="PANTHER" id="PTHR30250:SF21">
    <property type="entry name" value="LIPID II FLIPPASE MURJ"/>
    <property type="match status" value="1"/>
</dbReference>
<dbReference type="CDD" id="cd13124">
    <property type="entry name" value="MATE_SpoVB_like"/>
    <property type="match status" value="1"/>
</dbReference>
<feature type="transmembrane region" description="Helical" evidence="6">
    <location>
        <begin position="490"/>
        <end position="510"/>
    </location>
</feature>
<keyword evidence="2" id="KW-1003">Cell membrane</keyword>
<evidence type="ECO:0000313" key="8">
    <source>
        <dbReference type="Proteomes" id="UP000602076"/>
    </source>
</evidence>
<protein>
    <submittedName>
        <fullName evidence="7">Polysaccharide biosynthesis protein</fullName>
    </submittedName>
</protein>
<organism evidence="7 8">
    <name type="scientific">Peribacillus faecalis</name>
    <dbReference type="NCBI Taxonomy" id="2772559"/>
    <lineage>
        <taxon>Bacteria</taxon>
        <taxon>Bacillati</taxon>
        <taxon>Bacillota</taxon>
        <taxon>Bacilli</taxon>
        <taxon>Bacillales</taxon>
        <taxon>Bacillaceae</taxon>
        <taxon>Peribacillus</taxon>
    </lineage>
</organism>
<feature type="transmembrane region" description="Helical" evidence="6">
    <location>
        <begin position="90"/>
        <end position="112"/>
    </location>
</feature>
<evidence type="ECO:0000256" key="2">
    <source>
        <dbReference type="ARBA" id="ARBA00022475"/>
    </source>
</evidence>
<evidence type="ECO:0000256" key="1">
    <source>
        <dbReference type="ARBA" id="ARBA00004651"/>
    </source>
</evidence>
<dbReference type="RefSeq" id="WP_191000052.1">
    <property type="nucleotide sequence ID" value="NZ_JACXSI010000070.1"/>
</dbReference>
<keyword evidence="3 6" id="KW-0812">Transmembrane</keyword>
<feature type="transmembrane region" description="Helical" evidence="6">
    <location>
        <begin position="371"/>
        <end position="392"/>
    </location>
</feature>
<comment type="subcellular location">
    <subcellularLocation>
        <location evidence="1">Cell membrane</location>
        <topology evidence="1">Multi-pass membrane protein</topology>
    </subcellularLocation>
</comment>
<reference evidence="7" key="1">
    <citation type="submission" date="2020-09" db="EMBL/GenBank/DDBJ databases">
        <title>Bacillus faecalis sp. nov., a moderately halophilic bacterium isolated from cow faeces.</title>
        <authorList>
            <person name="Jiang L."/>
            <person name="Lee J."/>
        </authorList>
    </citation>
    <scope>NUCLEOTIDE SEQUENCE</scope>
    <source>
        <strain evidence="7">AGMB 02131</strain>
    </source>
</reference>
<accession>A0A927CZF1</accession>
<feature type="transmembrane region" description="Helical" evidence="6">
    <location>
        <begin position="294"/>
        <end position="314"/>
    </location>
</feature>
<feature type="transmembrane region" description="Helical" evidence="6">
    <location>
        <begin position="460"/>
        <end position="484"/>
    </location>
</feature>
<dbReference type="AlphaFoldDB" id="A0A927CZF1"/>
<feature type="transmembrane region" description="Helical" evidence="6">
    <location>
        <begin position="242"/>
        <end position="262"/>
    </location>
</feature>
<dbReference type="EMBL" id="JACXSI010000070">
    <property type="protein sequence ID" value="MBD3110518.1"/>
    <property type="molecule type" value="Genomic_DNA"/>
</dbReference>
<sequence>MSSKLLKGTFILTLGMVLSKVLGLLYVIPFNAIVGAEGLSLYQYAYVPYTIFLSIATGGLPLAVSKFVAKYNALGEYAIGQRLFKSSLKIMMATGFIAFLAMYLSAPSLAAAMKSTQGFSAEDITTVMRAVSFALILIPVMSMIRGYFQGNESMGPTSVSMVLEQLIRVVVLLGGSFVVVYLFNGSIVAAISVATFAAFVGAIGSLAVLLWNWKKSKPALDAQLLKDKGEVHIPLGQMYKEIIIYAIPFVFVGIAMSLFQLVDQLTFNKAMADIGLGHTSETALGILNVSAQKLVIIPMTLATGFSMAIVPSVTKAFVENNKAEYTNQLNQAFQILLFLTLPAVFGMSLLAEPIYTLFYGYDALGVSVLQTYAPTAVLFAGFSVSAAILQGINQQKYTVLSLLVGILVKLVLNIPFIHWFETEGSVYATTLGYLAATCINLYVIYYFTGFKYNTIVKRTLLMAIFTAIMAGAVWLTMTGLSFFLDATNRWQAIIIIVLSVAIGAIFYFALALKSTLARRLFGSKIDRLKNKLGV</sequence>
<feature type="transmembrane region" description="Helical" evidence="6">
    <location>
        <begin position="335"/>
        <end position="359"/>
    </location>
</feature>
<evidence type="ECO:0000313" key="7">
    <source>
        <dbReference type="EMBL" id="MBD3110518.1"/>
    </source>
</evidence>
<dbReference type="InterPro" id="IPR002797">
    <property type="entry name" value="Polysacc_synth"/>
</dbReference>
<feature type="transmembrane region" description="Helical" evidence="6">
    <location>
        <begin position="165"/>
        <end position="183"/>
    </location>
</feature>
<dbReference type="InterPro" id="IPR050833">
    <property type="entry name" value="Poly_Biosynth_Transport"/>
</dbReference>
<feature type="transmembrane region" description="Helical" evidence="6">
    <location>
        <begin position="46"/>
        <end position="69"/>
    </location>
</feature>
<dbReference type="Pfam" id="PF01943">
    <property type="entry name" value="Polysacc_synt"/>
    <property type="match status" value="1"/>
</dbReference>
<feature type="transmembrane region" description="Helical" evidence="6">
    <location>
        <begin position="399"/>
        <end position="420"/>
    </location>
</feature>
<name>A0A927CZF1_9BACI</name>
<keyword evidence="8" id="KW-1185">Reference proteome</keyword>
<evidence type="ECO:0000256" key="3">
    <source>
        <dbReference type="ARBA" id="ARBA00022692"/>
    </source>
</evidence>
<feature type="transmembrane region" description="Helical" evidence="6">
    <location>
        <begin position="12"/>
        <end position="34"/>
    </location>
</feature>
<keyword evidence="5 6" id="KW-0472">Membrane</keyword>
<feature type="transmembrane region" description="Helical" evidence="6">
    <location>
        <begin position="426"/>
        <end position="448"/>
    </location>
</feature>
<dbReference type="PANTHER" id="PTHR30250">
    <property type="entry name" value="PST FAMILY PREDICTED COLANIC ACID TRANSPORTER"/>
    <property type="match status" value="1"/>
</dbReference>
<keyword evidence="4 6" id="KW-1133">Transmembrane helix</keyword>
<evidence type="ECO:0000256" key="5">
    <source>
        <dbReference type="ARBA" id="ARBA00023136"/>
    </source>
</evidence>
<gene>
    <name evidence="7" type="ORF">IEO70_19510</name>
</gene>
<proteinExistence type="predicted"/>
<feature type="transmembrane region" description="Helical" evidence="6">
    <location>
        <begin position="189"/>
        <end position="211"/>
    </location>
</feature>
<feature type="transmembrane region" description="Helical" evidence="6">
    <location>
        <begin position="124"/>
        <end position="144"/>
    </location>
</feature>
<evidence type="ECO:0000256" key="4">
    <source>
        <dbReference type="ARBA" id="ARBA00022989"/>
    </source>
</evidence>
<dbReference type="PIRSF" id="PIRSF038958">
    <property type="entry name" value="PG_synth_SpoVB"/>
    <property type="match status" value="1"/>
</dbReference>